<name>A0A645FAI6_9ZZZZ</name>
<proteinExistence type="predicted"/>
<protein>
    <submittedName>
        <fullName evidence="1">Uncharacterized protein</fullName>
    </submittedName>
</protein>
<comment type="caution">
    <text evidence="1">The sequence shown here is derived from an EMBL/GenBank/DDBJ whole genome shotgun (WGS) entry which is preliminary data.</text>
</comment>
<dbReference type="EMBL" id="VSSQ01057599">
    <property type="protein sequence ID" value="MPN11395.1"/>
    <property type="molecule type" value="Genomic_DNA"/>
</dbReference>
<gene>
    <name evidence="1" type="ORF">SDC9_158696</name>
</gene>
<reference evidence="1" key="1">
    <citation type="submission" date="2019-08" db="EMBL/GenBank/DDBJ databases">
        <authorList>
            <person name="Kucharzyk K."/>
            <person name="Murdoch R.W."/>
            <person name="Higgins S."/>
            <person name="Loffler F."/>
        </authorList>
    </citation>
    <scope>NUCLEOTIDE SEQUENCE</scope>
</reference>
<organism evidence="1">
    <name type="scientific">bioreactor metagenome</name>
    <dbReference type="NCBI Taxonomy" id="1076179"/>
    <lineage>
        <taxon>unclassified sequences</taxon>
        <taxon>metagenomes</taxon>
        <taxon>ecological metagenomes</taxon>
    </lineage>
</organism>
<evidence type="ECO:0000313" key="1">
    <source>
        <dbReference type="EMBL" id="MPN11395.1"/>
    </source>
</evidence>
<sequence>MIERDVGDYLQDILETIESCERFIEGMDY</sequence>
<dbReference type="AlphaFoldDB" id="A0A645FAI6"/>
<accession>A0A645FAI6</accession>